<feature type="compositionally biased region" description="Basic residues" evidence="1">
    <location>
        <begin position="119"/>
        <end position="128"/>
    </location>
</feature>
<proteinExistence type="predicted"/>
<reference evidence="4" key="1">
    <citation type="journal article" date="2013" name="Nature">
        <title>Pan genome of the phytoplankton Emiliania underpins its global distribution.</title>
        <authorList>
            <person name="Read B.A."/>
            <person name="Kegel J."/>
            <person name="Klute M.J."/>
            <person name="Kuo A."/>
            <person name="Lefebvre S.C."/>
            <person name="Maumus F."/>
            <person name="Mayer C."/>
            <person name="Miller J."/>
            <person name="Monier A."/>
            <person name="Salamov A."/>
            <person name="Young J."/>
            <person name="Aguilar M."/>
            <person name="Claverie J.M."/>
            <person name="Frickenhaus S."/>
            <person name="Gonzalez K."/>
            <person name="Herman E.K."/>
            <person name="Lin Y.C."/>
            <person name="Napier J."/>
            <person name="Ogata H."/>
            <person name="Sarno A.F."/>
            <person name="Shmutz J."/>
            <person name="Schroeder D."/>
            <person name="de Vargas C."/>
            <person name="Verret F."/>
            <person name="von Dassow P."/>
            <person name="Valentin K."/>
            <person name="Van de Peer Y."/>
            <person name="Wheeler G."/>
            <person name="Dacks J.B."/>
            <person name="Delwiche C.F."/>
            <person name="Dyhrman S.T."/>
            <person name="Glockner G."/>
            <person name="John U."/>
            <person name="Richards T."/>
            <person name="Worden A.Z."/>
            <person name="Zhang X."/>
            <person name="Grigoriev I.V."/>
            <person name="Allen A.E."/>
            <person name="Bidle K."/>
            <person name="Borodovsky M."/>
            <person name="Bowler C."/>
            <person name="Brownlee C."/>
            <person name="Cock J.M."/>
            <person name="Elias M."/>
            <person name="Gladyshev V.N."/>
            <person name="Groth M."/>
            <person name="Guda C."/>
            <person name="Hadaegh A."/>
            <person name="Iglesias-Rodriguez M.D."/>
            <person name="Jenkins J."/>
            <person name="Jones B.M."/>
            <person name="Lawson T."/>
            <person name="Leese F."/>
            <person name="Lindquist E."/>
            <person name="Lobanov A."/>
            <person name="Lomsadze A."/>
            <person name="Malik S.B."/>
            <person name="Marsh M.E."/>
            <person name="Mackinder L."/>
            <person name="Mock T."/>
            <person name="Mueller-Roeber B."/>
            <person name="Pagarete A."/>
            <person name="Parker M."/>
            <person name="Probert I."/>
            <person name="Quesneville H."/>
            <person name="Raines C."/>
            <person name="Rensing S.A."/>
            <person name="Riano-Pachon D.M."/>
            <person name="Richier S."/>
            <person name="Rokitta S."/>
            <person name="Shiraiwa Y."/>
            <person name="Soanes D.M."/>
            <person name="van der Giezen M."/>
            <person name="Wahlund T.M."/>
            <person name="Williams B."/>
            <person name="Wilson W."/>
            <person name="Wolfe G."/>
            <person name="Wurch L.L."/>
        </authorList>
    </citation>
    <scope>NUCLEOTIDE SEQUENCE</scope>
</reference>
<dbReference type="InterPro" id="IPR000742">
    <property type="entry name" value="EGF"/>
</dbReference>
<accession>A0A0D3IP16</accession>
<evidence type="ECO:0000313" key="3">
    <source>
        <dbReference type="EnsemblProtists" id="EOD13001"/>
    </source>
</evidence>
<name>A0A0D3IP16_EMIH1</name>
<protein>
    <recommendedName>
        <fullName evidence="2">EGF-like domain-containing protein</fullName>
    </recommendedName>
</protein>
<feature type="domain" description="EGF-like" evidence="2">
    <location>
        <begin position="19"/>
        <end position="30"/>
    </location>
</feature>
<dbReference type="Proteomes" id="UP000013827">
    <property type="component" value="Unassembled WGS sequence"/>
</dbReference>
<dbReference type="AlphaFoldDB" id="A0A0D3IP16"/>
<keyword evidence="4" id="KW-1185">Reference proteome</keyword>
<dbReference type="EnsemblProtists" id="EOD13001">
    <property type="protein sequence ID" value="EOD13001"/>
    <property type="gene ID" value="EMIHUDRAFT_256998"/>
</dbReference>
<feature type="compositionally biased region" description="Basic and acidic residues" evidence="1">
    <location>
        <begin position="97"/>
        <end position="110"/>
    </location>
</feature>
<dbReference type="KEGG" id="ehx:EMIHUDRAFT_256998"/>
<dbReference type="GeneID" id="17259152"/>
<evidence type="ECO:0000256" key="1">
    <source>
        <dbReference type="SAM" id="MobiDB-lite"/>
    </source>
</evidence>
<dbReference type="RefSeq" id="XP_005765430.1">
    <property type="nucleotide sequence ID" value="XM_005765373.1"/>
</dbReference>
<feature type="region of interest" description="Disordered" evidence="1">
    <location>
        <begin position="86"/>
        <end position="128"/>
    </location>
</feature>
<dbReference type="PaxDb" id="2903-EOD13001"/>
<sequence length="128" mass="13254">MADVTAPCLHGHPSPQAGCICVYGWSGSRCDTFVLPSCLASPDAAPETAVCTAKRPLSCACVAECVAAGAFPAHVWHVCVTRSQDRPTANLSAPRGSELERLAPLSRDELEGLGDGRGGRHQLRSGGA</sequence>
<dbReference type="HOGENOM" id="CLU_1963727_0_0_1"/>
<dbReference type="PROSITE" id="PS01186">
    <property type="entry name" value="EGF_2"/>
    <property type="match status" value="1"/>
</dbReference>
<reference evidence="3" key="2">
    <citation type="submission" date="2024-10" db="UniProtKB">
        <authorList>
            <consortium name="EnsemblProtists"/>
        </authorList>
    </citation>
    <scope>IDENTIFICATION</scope>
</reference>
<evidence type="ECO:0000313" key="4">
    <source>
        <dbReference type="Proteomes" id="UP000013827"/>
    </source>
</evidence>
<evidence type="ECO:0000259" key="2">
    <source>
        <dbReference type="PROSITE" id="PS01186"/>
    </source>
</evidence>
<organism evidence="3 4">
    <name type="scientific">Emiliania huxleyi (strain CCMP1516)</name>
    <dbReference type="NCBI Taxonomy" id="280463"/>
    <lineage>
        <taxon>Eukaryota</taxon>
        <taxon>Haptista</taxon>
        <taxon>Haptophyta</taxon>
        <taxon>Prymnesiophyceae</taxon>
        <taxon>Isochrysidales</taxon>
        <taxon>Noelaerhabdaceae</taxon>
        <taxon>Emiliania</taxon>
    </lineage>
</organism>